<reference evidence="1 2" key="1">
    <citation type="journal article" date="2021" name="Commun. Biol.">
        <title>The genome of Shorea leprosula (Dipterocarpaceae) highlights the ecological relevance of drought in aseasonal tropical rainforests.</title>
        <authorList>
            <person name="Ng K.K.S."/>
            <person name="Kobayashi M.J."/>
            <person name="Fawcett J.A."/>
            <person name="Hatakeyama M."/>
            <person name="Paape T."/>
            <person name="Ng C.H."/>
            <person name="Ang C.C."/>
            <person name="Tnah L.H."/>
            <person name="Lee C.T."/>
            <person name="Nishiyama T."/>
            <person name="Sese J."/>
            <person name="O'Brien M.J."/>
            <person name="Copetti D."/>
            <person name="Mohd Noor M.I."/>
            <person name="Ong R.C."/>
            <person name="Putra M."/>
            <person name="Sireger I.Z."/>
            <person name="Indrioko S."/>
            <person name="Kosugi Y."/>
            <person name="Izuno A."/>
            <person name="Isagi Y."/>
            <person name="Lee S.L."/>
            <person name="Shimizu K.K."/>
        </authorList>
    </citation>
    <scope>NUCLEOTIDE SEQUENCE [LARGE SCALE GENOMIC DNA]</scope>
    <source>
        <strain evidence="1">214</strain>
    </source>
</reference>
<comment type="caution">
    <text evidence="1">The sequence shown here is derived from an EMBL/GenBank/DDBJ whole genome shotgun (WGS) entry which is preliminary data.</text>
</comment>
<protein>
    <recommendedName>
        <fullName evidence="3">Secreted protein</fullName>
    </recommendedName>
</protein>
<evidence type="ECO:0000313" key="2">
    <source>
        <dbReference type="Proteomes" id="UP001054252"/>
    </source>
</evidence>
<gene>
    <name evidence="1" type="ORF">SLEP1_g31777</name>
</gene>
<proteinExistence type="predicted"/>
<dbReference type="Proteomes" id="UP001054252">
    <property type="component" value="Unassembled WGS sequence"/>
</dbReference>
<accession>A0AAV5K6E5</accession>
<dbReference type="EMBL" id="BPVZ01000058">
    <property type="protein sequence ID" value="GKV21837.1"/>
    <property type="molecule type" value="Genomic_DNA"/>
</dbReference>
<evidence type="ECO:0008006" key="3">
    <source>
        <dbReference type="Google" id="ProtNLM"/>
    </source>
</evidence>
<name>A0AAV5K6E5_9ROSI</name>
<evidence type="ECO:0000313" key="1">
    <source>
        <dbReference type="EMBL" id="GKV21837.1"/>
    </source>
</evidence>
<sequence>MWKPQIMAVMALRGFAAMASGGGGIAAMASQGGGFAGCSFYRCRLCSCLEWGWFCWCCCGWWWWWWWWLCRSSLSW</sequence>
<organism evidence="1 2">
    <name type="scientific">Rubroshorea leprosula</name>
    <dbReference type="NCBI Taxonomy" id="152421"/>
    <lineage>
        <taxon>Eukaryota</taxon>
        <taxon>Viridiplantae</taxon>
        <taxon>Streptophyta</taxon>
        <taxon>Embryophyta</taxon>
        <taxon>Tracheophyta</taxon>
        <taxon>Spermatophyta</taxon>
        <taxon>Magnoliopsida</taxon>
        <taxon>eudicotyledons</taxon>
        <taxon>Gunneridae</taxon>
        <taxon>Pentapetalae</taxon>
        <taxon>rosids</taxon>
        <taxon>malvids</taxon>
        <taxon>Malvales</taxon>
        <taxon>Dipterocarpaceae</taxon>
        <taxon>Rubroshorea</taxon>
    </lineage>
</organism>
<keyword evidence="2" id="KW-1185">Reference proteome</keyword>
<dbReference type="AlphaFoldDB" id="A0AAV5K6E5"/>